<keyword evidence="1 2" id="KW-0175">Coiled coil</keyword>
<dbReference type="AlphaFoldDB" id="A0A2J7RL04"/>
<evidence type="ECO:0000256" key="1">
    <source>
        <dbReference type="ARBA" id="ARBA00023054"/>
    </source>
</evidence>
<protein>
    <recommendedName>
        <fullName evidence="4">GRIP domain-containing protein</fullName>
    </recommendedName>
</protein>
<dbReference type="PANTHER" id="PTHR23157">
    <property type="entry name" value="GRIP AND COILED-COIL DOMAIN-CONTAINING PROTEIN 1"/>
    <property type="match status" value="1"/>
</dbReference>
<evidence type="ECO:0000313" key="5">
    <source>
        <dbReference type="EMBL" id="PNF41513.1"/>
    </source>
</evidence>
<keyword evidence="6" id="KW-1185">Reference proteome</keyword>
<evidence type="ECO:0000259" key="4">
    <source>
        <dbReference type="PROSITE" id="PS50913"/>
    </source>
</evidence>
<dbReference type="GO" id="GO:0005794">
    <property type="term" value="C:Golgi apparatus"/>
    <property type="evidence" value="ECO:0007669"/>
    <property type="project" value="TreeGrafter"/>
</dbReference>
<dbReference type="Pfam" id="PF01465">
    <property type="entry name" value="GRIP"/>
    <property type="match status" value="1"/>
</dbReference>
<feature type="coiled-coil region" evidence="2">
    <location>
        <begin position="564"/>
        <end position="609"/>
    </location>
</feature>
<dbReference type="Gene3D" id="1.10.220.60">
    <property type="entry name" value="GRIP domain"/>
    <property type="match status" value="1"/>
</dbReference>
<accession>A0A2J7RL04</accession>
<dbReference type="OrthoDB" id="5848685at2759"/>
<dbReference type="InterPro" id="IPR051952">
    <property type="entry name" value="Golgi-autophagy_related"/>
</dbReference>
<dbReference type="EMBL" id="NEVH01002702">
    <property type="protein sequence ID" value="PNF41513.1"/>
    <property type="molecule type" value="Genomic_DNA"/>
</dbReference>
<feature type="coiled-coil region" evidence="2">
    <location>
        <begin position="337"/>
        <end position="536"/>
    </location>
</feature>
<dbReference type="PANTHER" id="PTHR23157:SF24">
    <property type="entry name" value="GOLGIN SUBFAMILY A MEMBER 1"/>
    <property type="match status" value="1"/>
</dbReference>
<feature type="region of interest" description="Disordered" evidence="3">
    <location>
        <begin position="1"/>
        <end position="72"/>
    </location>
</feature>
<proteinExistence type="predicted"/>
<feature type="compositionally biased region" description="Low complexity" evidence="3">
    <location>
        <begin position="43"/>
        <end position="53"/>
    </location>
</feature>
<dbReference type="STRING" id="105785.A0A2J7RL04"/>
<dbReference type="Proteomes" id="UP000235965">
    <property type="component" value="Unassembled WGS sequence"/>
</dbReference>
<reference evidence="5 6" key="1">
    <citation type="submission" date="2017-12" db="EMBL/GenBank/DDBJ databases">
        <title>Hemimetabolous genomes reveal molecular basis of termite eusociality.</title>
        <authorList>
            <person name="Harrison M.C."/>
            <person name="Jongepier E."/>
            <person name="Robertson H.M."/>
            <person name="Arning N."/>
            <person name="Bitard-Feildel T."/>
            <person name="Chao H."/>
            <person name="Childers C.P."/>
            <person name="Dinh H."/>
            <person name="Doddapaneni H."/>
            <person name="Dugan S."/>
            <person name="Gowin J."/>
            <person name="Greiner C."/>
            <person name="Han Y."/>
            <person name="Hu H."/>
            <person name="Hughes D.S.T."/>
            <person name="Huylmans A.-K."/>
            <person name="Kemena C."/>
            <person name="Kremer L.P.M."/>
            <person name="Lee S.L."/>
            <person name="Lopez-Ezquerra A."/>
            <person name="Mallet L."/>
            <person name="Monroy-Kuhn J.M."/>
            <person name="Moser A."/>
            <person name="Murali S.C."/>
            <person name="Muzny D.M."/>
            <person name="Otani S."/>
            <person name="Piulachs M.-D."/>
            <person name="Poelchau M."/>
            <person name="Qu J."/>
            <person name="Schaub F."/>
            <person name="Wada-Katsumata A."/>
            <person name="Worley K.C."/>
            <person name="Xie Q."/>
            <person name="Ylla G."/>
            <person name="Poulsen M."/>
            <person name="Gibbs R.A."/>
            <person name="Schal C."/>
            <person name="Richards S."/>
            <person name="Belles X."/>
            <person name="Korb J."/>
            <person name="Bornberg-Bauer E."/>
        </authorList>
    </citation>
    <scope>NUCLEOTIDE SEQUENCE [LARGE SCALE GENOMIC DNA]</scope>
    <source>
        <tissue evidence="5">Whole body</tissue>
    </source>
</reference>
<dbReference type="PROSITE" id="PS50913">
    <property type="entry name" value="GRIP"/>
    <property type="match status" value="1"/>
</dbReference>
<organism evidence="5 6">
    <name type="scientific">Cryptotermes secundus</name>
    <dbReference type="NCBI Taxonomy" id="105785"/>
    <lineage>
        <taxon>Eukaryota</taxon>
        <taxon>Metazoa</taxon>
        <taxon>Ecdysozoa</taxon>
        <taxon>Arthropoda</taxon>
        <taxon>Hexapoda</taxon>
        <taxon>Insecta</taxon>
        <taxon>Pterygota</taxon>
        <taxon>Neoptera</taxon>
        <taxon>Polyneoptera</taxon>
        <taxon>Dictyoptera</taxon>
        <taxon>Blattodea</taxon>
        <taxon>Blattoidea</taxon>
        <taxon>Termitoidae</taxon>
        <taxon>Kalotermitidae</taxon>
        <taxon>Cryptotermitinae</taxon>
        <taxon>Cryptotermes</taxon>
    </lineage>
</organism>
<feature type="coiled-coil region" evidence="2">
    <location>
        <begin position="87"/>
        <end position="280"/>
    </location>
</feature>
<evidence type="ECO:0000256" key="3">
    <source>
        <dbReference type="SAM" id="MobiDB-lite"/>
    </source>
</evidence>
<evidence type="ECO:0000256" key="2">
    <source>
        <dbReference type="SAM" id="Coils"/>
    </source>
</evidence>
<sequence length="737" mass="85228">MFTGLKNKIKEETGSDPTKLSLSSPPQKITHGSAPKGHHSRQGSGSSLGSLSLDGVREELVSSPSVLKQDTSEIKLPDGKVLNQKEVKRLEKREDEWRRKLQKVEEDWTKKLEKKEEEWKKQVEEKQRDWRRSIELLEKEKVALEEEKREIVQQKLNLEEALKAADEYKKKVIQYQEDIEQLEGLQTQEMAKIKHLLLVKEQEVAEKADALKEASSQIESLKLEVTRLRHYEEELANLQDDLETLRHSSDQECFQLSGKLAQSEEEVRHLKDRVAVLEQRTNAECVNLGAELTVNDRIQALLGERRLLDRRLEEAHLHLLEIKSSWSGKILSLETQVGRLSRQAAEEGKERRRAEQERDALMERIKALEVIVEKGKSAAKEKDDRIDRLKKERDELIEELKDTETKRDQEVGSLQQEIVLVGNENEGVKTRLFEAEKRLREVETEFAHISIALEDEKSSNTALHLELAQLRDALEAEQTRSANLSISLNRERGEKDVTLLRNAQVNQQVELAKQELREQEQEAVELHNKIIVMEKILADKDMAIEKMKIDSEELSKRVQDTEMVEHDKQAAANLEQELRNNISELEEQLIEKNKNIRVLQQRLSDMKKTLQHELRLPTQSVHGTGTTESDSFIPAAVLTPSSSRHLQQKQHQQPVTNHRMTTEDDDVNFKYLKHVLIKFLTSREYEAQHLTRAVATLLRFSPEEERLLRETLEWKMSWFGTRPSLGFGQTAKTIPPS</sequence>
<evidence type="ECO:0000313" key="6">
    <source>
        <dbReference type="Proteomes" id="UP000235965"/>
    </source>
</evidence>
<dbReference type="InterPro" id="IPR000237">
    <property type="entry name" value="GRIP_dom"/>
</dbReference>
<feature type="compositionally biased region" description="Polar residues" evidence="3">
    <location>
        <begin position="15"/>
        <end position="27"/>
    </location>
</feature>
<dbReference type="FunCoup" id="A0A2J7RL04">
    <property type="interactions" value="1359"/>
</dbReference>
<dbReference type="InParanoid" id="A0A2J7RL04"/>
<dbReference type="SMART" id="SM00755">
    <property type="entry name" value="Grip"/>
    <property type="match status" value="1"/>
</dbReference>
<name>A0A2J7RL04_9NEOP</name>
<comment type="caution">
    <text evidence="5">The sequence shown here is derived from an EMBL/GenBank/DDBJ whole genome shotgun (WGS) entry which is preliminary data.</text>
</comment>
<feature type="domain" description="GRIP" evidence="4">
    <location>
        <begin position="662"/>
        <end position="711"/>
    </location>
</feature>
<gene>
    <name evidence="5" type="ORF">B7P43_G13037</name>
</gene>